<dbReference type="Pfam" id="PF13560">
    <property type="entry name" value="HTH_31"/>
    <property type="match status" value="1"/>
</dbReference>
<gene>
    <name evidence="2" type="ORF">GCM10017586_19330</name>
</gene>
<dbReference type="AlphaFoldDB" id="A0A9W6M3N2"/>
<dbReference type="SMART" id="SM00530">
    <property type="entry name" value="HTH_XRE"/>
    <property type="match status" value="1"/>
</dbReference>
<dbReference type="SUPFAM" id="SSF47413">
    <property type="entry name" value="lambda repressor-like DNA-binding domains"/>
    <property type="match status" value="1"/>
</dbReference>
<dbReference type="RefSeq" id="WP_210006516.1">
    <property type="nucleotide sequence ID" value="NZ_BSEO01000014.1"/>
</dbReference>
<dbReference type="InterPro" id="IPR041413">
    <property type="entry name" value="MLTR_LBD"/>
</dbReference>
<dbReference type="Gene3D" id="1.10.260.40">
    <property type="entry name" value="lambda repressor-like DNA-binding domains"/>
    <property type="match status" value="1"/>
</dbReference>
<dbReference type="Gene3D" id="3.30.450.180">
    <property type="match status" value="1"/>
</dbReference>
<accession>A0A9W6M3N2</accession>
<dbReference type="CDD" id="cd00093">
    <property type="entry name" value="HTH_XRE"/>
    <property type="match status" value="1"/>
</dbReference>
<reference evidence="2" key="1">
    <citation type="journal article" date="2014" name="Int. J. Syst. Evol. Microbiol.">
        <title>Complete genome sequence of Corynebacterium casei LMG S-19264T (=DSM 44701T), isolated from a smear-ripened cheese.</title>
        <authorList>
            <consortium name="US DOE Joint Genome Institute (JGI-PGF)"/>
            <person name="Walter F."/>
            <person name="Albersmeier A."/>
            <person name="Kalinowski J."/>
            <person name="Ruckert C."/>
        </authorList>
    </citation>
    <scope>NUCLEOTIDE SEQUENCE</scope>
    <source>
        <strain evidence="2">VKM Ac-1447</strain>
    </source>
</reference>
<dbReference type="InterPro" id="IPR001387">
    <property type="entry name" value="Cro/C1-type_HTH"/>
</dbReference>
<proteinExistence type="predicted"/>
<comment type="caution">
    <text evidence="2">The sequence shown here is derived from an EMBL/GenBank/DDBJ whole genome shotgun (WGS) entry which is preliminary data.</text>
</comment>
<evidence type="ECO:0000313" key="2">
    <source>
        <dbReference type="EMBL" id="GLJ80250.1"/>
    </source>
</evidence>
<protein>
    <submittedName>
        <fullName evidence="2">Transcriptional regulator</fullName>
    </submittedName>
</protein>
<name>A0A9W6M3N2_9MICO</name>
<sequence length="291" mass="30755">MTTPLSAAVPPHLAQLGGYLRARRNITQPEDVGLERLPGRRVPGLRRDEVATLAGISAEYYLRLEQGRGARPSDQVLASIARVFGLDGEARGYMLRLASGMPPAPPLAPGAAGEQIARVLAKWTHTPAYMSDAHRDIVAANPLAAVFGGGGLAAGNNQIASLFTEQNKTAIVEWEDMARAAVATLRRDAHPASPRLRQLVAQLSADPDFARMWARHDVSEREDACFHIAVEGIGVLEVEAQNFGVRSLPGYQLTVLSGAPGSVTETVFGRLAAALTLGGTTGASQEAAPSL</sequence>
<dbReference type="EMBL" id="BSEO01000014">
    <property type="protein sequence ID" value="GLJ80250.1"/>
    <property type="molecule type" value="Genomic_DNA"/>
</dbReference>
<dbReference type="GO" id="GO:0003677">
    <property type="term" value="F:DNA binding"/>
    <property type="evidence" value="ECO:0007669"/>
    <property type="project" value="InterPro"/>
</dbReference>
<evidence type="ECO:0000313" key="3">
    <source>
        <dbReference type="Proteomes" id="UP001142317"/>
    </source>
</evidence>
<dbReference type="Pfam" id="PF17765">
    <property type="entry name" value="MLTR_LBD"/>
    <property type="match status" value="1"/>
</dbReference>
<dbReference type="PROSITE" id="PS50943">
    <property type="entry name" value="HTH_CROC1"/>
    <property type="match status" value="1"/>
</dbReference>
<dbReference type="Proteomes" id="UP001142317">
    <property type="component" value="Unassembled WGS sequence"/>
</dbReference>
<keyword evidence="3" id="KW-1185">Reference proteome</keyword>
<dbReference type="PANTHER" id="PTHR35010">
    <property type="entry name" value="BLL4672 PROTEIN-RELATED"/>
    <property type="match status" value="1"/>
</dbReference>
<dbReference type="PANTHER" id="PTHR35010:SF2">
    <property type="entry name" value="BLL4672 PROTEIN"/>
    <property type="match status" value="1"/>
</dbReference>
<organism evidence="2 3">
    <name type="scientific">Microbacterium imperiale</name>
    <dbReference type="NCBI Taxonomy" id="33884"/>
    <lineage>
        <taxon>Bacteria</taxon>
        <taxon>Bacillati</taxon>
        <taxon>Actinomycetota</taxon>
        <taxon>Actinomycetes</taxon>
        <taxon>Micrococcales</taxon>
        <taxon>Microbacteriaceae</taxon>
        <taxon>Microbacterium</taxon>
    </lineage>
</organism>
<feature type="domain" description="HTH cro/C1-type" evidence="1">
    <location>
        <begin position="44"/>
        <end position="91"/>
    </location>
</feature>
<dbReference type="InterPro" id="IPR010982">
    <property type="entry name" value="Lambda_DNA-bd_dom_sf"/>
</dbReference>
<evidence type="ECO:0000259" key="1">
    <source>
        <dbReference type="PROSITE" id="PS50943"/>
    </source>
</evidence>
<reference evidence="2" key="2">
    <citation type="submission" date="2023-01" db="EMBL/GenBank/DDBJ databases">
        <authorList>
            <person name="Sun Q."/>
            <person name="Evtushenko L."/>
        </authorList>
    </citation>
    <scope>NUCLEOTIDE SEQUENCE</scope>
    <source>
        <strain evidence="2">VKM Ac-1447</strain>
    </source>
</reference>